<dbReference type="GO" id="GO:0003677">
    <property type="term" value="F:DNA binding"/>
    <property type="evidence" value="ECO:0007669"/>
    <property type="project" value="InterPro"/>
</dbReference>
<dbReference type="Pfam" id="PF02498">
    <property type="entry name" value="Bro-N"/>
    <property type="match status" value="1"/>
</dbReference>
<gene>
    <name evidence="2" type="ORF">CSTERTH_00950</name>
</gene>
<evidence type="ECO:0000313" key="3">
    <source>
        <dbReference type="Proteomes" id="UP000092971"/>
    </source>
</evidence>
<organism evidence="2 3">
    <name type="scientific">Thermoclostridium stercorarium subsp. thermolacticum DSM 2910</name>
    <dbReference type="NCBI Taxonomy" id="1121336"/>
    <lineage>
        <taxon>Bacteria</taxon>
        <taxon>Bacillati</taxon>
        <taxon>Bacillota</taxon>
        <taxon>Clostridia</taxon>
        <taxon>Eubacteriales</taxon>
        <taxon>Oscillospiraceae</taxon>
        <taxon>Thermoclostridium</taxon>
    </lineage>
</organism>
<accession>A0A1B1YAC6</accession>
<dbReference type="Pfam" id="PF03374">
    <property type="entry name" value="ANT"/>
    <property type="match status" value="1"/>
</dbReference>
<dbReference type="Proteomes" id="UP000092971">
    <property type="component" value="Chromosome"/>
</dbReference>
<dbReference type="PANTHER" id="PTHR36180:SF2">
    <property type="entry name" value="BRO FAMILY PROTEIN"/>
    <property type="match status" value="1"/>
</dbReference>
<dbReference type="EMBL" id="CP014672">
    <property type="protein sequence ID" value="ANW97698.1"/>
    <property type="molecule type" value="Genomic_DNA"/>
</dbReference>
<evidence type="ECO:0000313" key="2">
    <source>
        <dbReference type="EMBL" id="ANW97698.1"/>
    </source>
</evidence>
<dbReference type="RefSeq" id="WP_065821241.1">
    <property type="nucleotide sequence ID" value="NZ_CP014672.1"/>
</dbReference>
<dbReference type="AlphaFoldDB" id="A0A1B1YAC6"/>
<dbReference type="PANTHER" id="PTHR36180">
    <property type="entry name" value="DNA-BINDING PROTEIN-RELATED-RELATED"/>
    <property type="match status" value="1"/>
</dbReference>
<sequence>MPNIIPFTYNTKQVRVIEKDGEPWFVAKDVCDILEISNGRDAVSRLDDDEKDAVGITDAIGREQQTTIISESGVYALVFTSRKPEAEQFKRWIRKEVLPSIRKHGAYMTPETIERVLSDPDTIIRLATELKKERQRRLELEPKAQSYDILMDATGCLTMNEVAKILDIKGIGQNNLFKLLVLEKIIYKKGNSYLPYQEYKQHFVVKQNPIKKGDVIIERSQLFMTTRGLDWLAHKLIERGYQVNYYKGKIA</sequence>
<dbReference type="InterPro" id="IPR003497">
    <property type="entry name" value="BRO_N_domain"/>
</dbReference>
<feature type="domain" description="Bro-N" evidence="1">
    <location>
        <begin position="1"/>
        <end position="105"/>
    </location>
</feature>
<dbReference type="PROSITE" id="PS51750">
    <property type="entry name" value="BRO_N"/>
    <property type="match status" value="1"/>
</dbReference>
<reference evidence="2 3" key="1">
    <citation type="submission" date="2016-02" db="EMBL/GenBank/DDBJ databases">
        <title>Comparison of Clostridium stercorarium subspecies using comparative genomics and transcriptomics.</title>
        <authorList>
            <person name="Schellenberg J."/>
            <person name="Thallinger G."/>
            <person name="Levin D.B."/>
            <person name="Zhang X."/>
            <person name="Alvare G."/>
            <person name="Fristensky B."/>
            <person name="Sparling R."/>
        </authorList>
    </citation>
    <scope>NUCLEOTIDE SEQUENCE [LARGE SCALE GENOMIC DNA]</scope>
    <source>
        <strain evidence="2 3">DSM 2910</strain>
    </source>
</reference>
<name>A0A1B1YAC6_THEST</name>
<protein>
    <recommendedName>
        <fullName evidence="1">Bro-N domain-containing protein</fullName>
    </recommendedName>
</protein>
<proteinExistence type="predicted"/>
<dbReference type="SMART" id="SM01040">
    <property type="entry name" value="Bro-N"/>
    <property type="match status" value="1"/>
</dbReference>
<dbReference type="InterPro" id="IPR005039">
    <property type="entry name" value="Ant_C"/>
</dbReference>
<evidence type="ECO:0000259" key="1">
    <source>
        <dbReference type="PROSITE" id="PS51750"/>
    </source>
</evidence>